<dbReference type="InterPro" id="IPR035892">
    <property type="entry name" value="C2_domain_sf"/>
</dbReference>
<keyword evidence="3" id="KW-0472">Membrane</keyword>
<feature type="region of interest" description="Disordered" evidence="2">
    <location>
        <begin position="427"/>
        <end position="521"/>
    </location>
</feature>
<dbReference type="InterPro" id="IPR000008">
    <property type="entry name" value="C2_dom"/>
</dbReference>
<dbReference type="PROSITE" id="PS50004">
    <property type="entry name" value="C2"/>
    <property type="match status" value="1"/>
</dbReference>
<feature type="region of interest" description="Disordered" evidence="2">
    <location>
        <begin position="273"/>
        <end position="365"/>
    </location>
</feature>
<evidence type="ECO:0000313" key="6">
    <source>
        <dbReference type="Proteomes" id="UP000011083"/>
    </source>
</evidence>
<dbReference type="KEGG" id="acan:ACA1_379340"/>
<dbReference type="EMBL" id="KB008025">
    <property type="protein sequence ID" value="ELR15752.1"/>
    <property type="molecule type" value="Genomic_DNA"/>
</dbReference>
<evidence type="ECO:0000256" key="3">
    <source>
        <dbReference type="SAM" id="Phobius"/>
    </source>
</evidence>
<evidence type="ECO:0000256" key="2">
    <source>
        <dbReference type="SAM" id="MobiDB-lite"/>
    </source>
</evidence>
<dbReference type="SMART" id="SM00239">
    <property type="entry name" value="C2"/>
    <property type="match status" value="1"/>
</dbReference>
<evidence type="ECO:0000313" key="5">
    <source>
        <dbReference type="EMBL" id="ELR15752.1"/>
    </source>
</evidence>
<dbReference type="Gene3D" id="2.60.40.150">
    <property type="entry name" value="C2 domain"/>
    <property type="match status" value="1"/>
</dbReference>
<feature type="transmembrane region" description="Helical" evidence="3">
    <location>
        <begin position="740"/>
        <end position="757"/>
    </location>
</feature>
<feature type="compositionally biased region" description="Basic residues" evidence="2">
    <location>
        <begin position="311"/>
        <end position="334"/>
    </location>
</feature>
<dbReference type="AlphaFoldDB" id="L8GS51"/>
<evidence type="ECO:0000256" key="1">
    <source>
        <dbReference type="SAM" id="Coils"/>
    </source>
</evidence>
<dbReference type="RefSeq" id="XP_004337765.1">
    <property type="nucleotide sequence ID" value="XM_004337717.1"/>
</dbReference>
<evidence type="ECO:0000259" key="4">
    <source>
        <dbReference type="PROSITE" id="PS50004"/>
    </source>
</evidence>
<proteinExistence type="predicted"/>
<sequence length="761" mass="84342">MALIQTTSNGLMSTSPAKTRASPALLVVAIEGRNFVSLGLRPDALRTMRYYCQIVIEDVKTSDILLNVRTNRVQRGQTNVVWNEELYFEFPPGRKKKDVELKVMCFEHSPLHDHFQGEVVLPLGHLHRHRALDQWYALARRDKKPVRGEVHLKLELGVDVPENYVRRPSSLDGSDPTVRASMPVGLDMASFRSADDKRALALSSPDKKFKKSFKGFRDKFKKTTQGVRGYFSEADDGSDGQASPLVGMAGGAVTEDEAGRLRDMRENVDLDHLLHHRAGERSNSVSSDGFVDDEESVGDSDHSEGGGGSKIIKRKSGKSSKRTKKRKEGQHPRHLINFDDLEDGGSGINGWRSDGSAPSSPRYAVTTDESGEVLGVITPTTLIEHFEDEEEEVCSEGDVSMSASADVYEGADGSSSLGDLVSSQQAFSTARGDNIKKTKKTTNKKKNRLREPLAVIIEESGGSATSSDQEDGGFGSGGPTPSPFKKTIKRGGLVASDETGSPATIAGPSQGRRPRSASDFVIPRLKLSDEIGGYDSSAGSKGSRRRQKKLYASSQRLALLNRFPTYDSKSKATIISQRQRAYHIWLDSYHRDMDDFFDDTRDWKAPIGMQDSDKLDYVALAQEWKRPWQKDMEQARETKDNLQEVINDEMEDMEGIIRKINDKAGSHFEQTTLYSQSAVSAMRDIAKETRKRQLQEQAKQKKEEKMKKKRDAAASSTSPSSSRRIGPLMPTPSSPPESTGYRPVIVLLATLLILYILNTFM</sequence>
<keyword evidence="3" id="KW-0812">Transmembrane</keyword>
<keyword evidence="1" id="KW-0175">Coiled coil</keyword>
<accession>L8GS51</accession>
<feature type="compositionally biased region" description="Basic and acidic residues" evidence="2">
    <location>
        <begin position="688"/>
        <end position="706"/>
    </location>
</feature>
<feature type="compositionally biased region" description="Low complexity" evidence="2">
    <location>
        <begin position="713"/>
        <end position="722"/>
    </location>
</feature>
<feature type="region of interest" description="Disordered" evidence="2">
    <location>
        <begin position="688"/>
        <end position="740"/>
    </location>
</feature>
<dbReference type="Proteomes" id="UP000011083">
    <property type="component" value="Unassembled WGS sequence"/>
</dbReference>
<feature type="domain" description="C2" evidence="4">
    <location>
        <begin position="6"/>
        <end position="136"/>
    </location>
</feature>
<reference evidence="5 6" key="1">
    <citation type="journal article" date="2013" name="Genome Biol.">
        <title>Genome of Acanthamoeba castellanii highlights extensive lateral gene transfer and early evolution of tyrosine kinase signaling.</title>
        <authorList>
            <person name="Clarke M."/>
            <person name="Lohan A.J."/>
            <person name="Liu B."/>
            <person name="Lagkouvardos I."/>
            <person name="Roy S."/>
            <person name="Zafar N."/>
            <person name="Bertelli C."/>
            <person name="Schilde C."/>
            <person name="Kianianmomeni A."/>
            <person name="Burglin T.R."/>
            <person name="Frech C."/>
            <person name="Turcotte B."/>
            <person name="Kopec K.O."/>
            <person name="Synnott J.M."/>
            <person name="Choo C."/>
            <person name="Paponov I."/>
            <person name="Finkler A."/>
            <person name="Soon Heng Tan C."/>
            <person name="Hutchins A.P."/>
            <person name="Weinmeier T."/>
            <person name="Rattei T."/>
            <person name="Chu J.S."/>
            <person name="Gimenez G."/>
            <person name="Irimia M."/>
            <person name="Rigden D.J."/>
            <person name="Fitzpatrick D.A."/>
            <person name="Lorenzo-Morales J."/>
            <person name="Bateman A."/>
            <person name="Chiu C.H."/>
            <person name="Tang P."/>
            <person name="Hegemann P."/>
            <person name="Fromm H."/>
            <person name="Raoult D."/>
            <person name="Greub G."/>
            <person name="Miranda-Saavedra D."/>
            <person name="Chen N."/>
            <person name="Nash P."/>
            <person name="Ginger M.L."/>
            <person name="Horn M."/>
            <person name="Schaap P."/>
            <person name="Caler L."/>
            <person name="Loftus B."/>
        </authorList>
    </citation>
    <scope>NUCLEOTIDE SEQUENCE [LARGE SCALE GENOMIC DNA]</scope>
    <source>
        <strain evidence="5 6">Neff</strain>
    </source>
</reference>
<keyword evidence="3" id="KW-1133">Transmembrane helix</keyword>
<feature type="coiled-coil region" evidence="1">
    <location>
        <begin position="632"/>
        <end position="659"/>
    </location>
</feature>
<dbReference type="Pfam" id="PF00168">
    <property type="entry name" value="C2"/>
    <property type="match status" value="1"/>
</dbReference>
<dbReference type="SUPFAM" id="SSF49562">
    <property type="entry name" value="C2 domain (Calcium/lipid-binding domain, CaLB)"/>
    <property type="match status" value="1"/>
</dbReference>
<feature type="compositionally biased region" description="Basic residues" evidence="2">
    <location>
        <begin position="437"/>
        <end position="448"/>
    </location>
</feature>
<dbReference type="VEuPathDB" id="AmoebaDB:ACA1_379340"/>
<protein>
    <submittedName>
        <fullName evidence="5">C2 domain containing protein</fullName>
    </submittedName>
</protein>
<dbReference type="CDD" id="cd00030">
    <property type="entry name" value="C2"/>
    <property type="match status" value="1"/>
</dbReference>
<dbReference type="GeneID" id="14916289"/>
<organism evidence="5 6">
    <name type="scientific">Acanthamoeba castellanii (strain ATCC 30010 / Neff)</name>
    <dbReference type="NCBI Taxonomy" id="1257118"/>
    <lineage>
        <taxon>Eukaryota</taxon>
        <taxon>Amoebozoa</taxon>
        <taxon>Discosea</taxon>
        <taxon>Longamoebia</taxon>
        <taxon>Centramoebida</taxon>
        <taxon>Acanthamoebidae</taxon>
        <taxon>Acanthamoeba</taxon>
    </lineage>
</organism>
<keyword evidence="6" id="KW-1185">Reference proteome</keyword>
<name>L8GS51_ACACF</name>
<gene>
    <name evidence="5" type="ORF">ACA1_379340</name>
</gene>